<dbReference type="InterPro" id="IPR003730">
    <property type="entry name" value="Cu_polyphenol_OxRdtase"/>
</dbReference>
<proteinExistence type="inferred from homology"/>
<evidence type="ECO:0000256" key="7">
    <source>
        <dbReference type="ARBA" id="ARBA00022833"/>
    </source>
</evidence>
<keyword evidence="5" id="KW-0479">Metal-binding</keyword>
<evidence type="ECO:0000256" key="8">
    <source>
        <dbReference type="ARBA" id="ARBA00047989"/>
    </source>
</evidence>
<evidence type="ECO:0000256" key="4">
    <source>
        <dbReference type="ARBA" id="ARBA00022679"/>
    </source>
</evidence>
<organism evidence="11 12">
    <name type="scientific">Slackia heliotrinireducens (strain ATCC 29202 / DSM 20476 / NCTC 11029 / RHS 1)</name>
    <name type="common">Peptococcus heliotrinreducens</name>
    <dbReference type="NCBI Taxonomy" id="471855"/>
    <lineage>
        <taxon>Bacteria</taxon>
        <taxon>Bacillati</taxon>
        <taxon>Actinomycetota</taxon>
        <taxon>Coriobacteriia</taxon>
        <taxon>Eggerthellales</taxon>
        <taxon>Eggerthellaceae</taxon>
        <taxon>Slackia</taxon>
    </lineage>
</organism>
<dbReference type="GO" id="GO:0016787">
    <property type="term" value="F:hydrolase activity"/>
    <property type="evidence" value="ECO:0007669"/>
    <property type="project" value="UniProtKB-KW"/>
</dbReference>
<dbReference type="AlphaFoldDB" id="C7N4V2"/>
<name>C7N4V2_SLAHD</name>
<evidence type="ECO:0000256" key="10">
    <source>
        <dbReference type="ARBA" id="ARBA00049893"/>
    </source>
</evidence>
<reference evidence="11 12" key="1">
    <citation type="journal article" date="2009" name="Stand. Genomic Sci.">
        <title>Complete genome sequence of Slackia heliotrinireducens type strain (RHS 1).</title>
        <authorList>
            <person name="Pukall R."/>
            <person name="Lapidus A."/>
            <person name="Nolan M."/>
            <person name="Copeland A."/>
            <person name="Glavina Del Rio T."/>
            <person name="Lucas S."/>
            <person name="Chen F."/>
            <person name="Tice H."/>
            <person name="Cheng J.F."/>
            <person name="Chertkov O."/>
            <person name="Bruce D."/>
            <person name="Goodwin L."/>
            <person name="Kuske C."/>
            <person name="Brettin T."/>
            <person name="Detter J.C."/>
            <person name="Han C."/>
            <person name="Pitluck S."/>
            <person name="Pati A."/>
            <person name="Mavrommatis K."/>
            <person name="Ivanova N."/>
            <person name="Ovchinnikova G."/>
            <person name="Chen A."/>
            <person name="Palaniappan K."/>
            <person name="Schneider S."/>
            <person name="Rohde M."/>
            <person name="Chain P."/>
            <person name="D'haeseleer P."/>
            <person name="Goker M."/>
            <person name="Bristow J."/>
            <person name="Eisen J.A."/>
            <person name="Markowitz V."/>
            <person name="Kyrpides N.C."/>
            <person name="Klenk H.P."/>
            <person name="Hugenholtz P."/>
        </authorList>
    </citation>
    <scope>NUCLEOTIDE SEQUENCE [LARGE SCALE GENOMIC DNA]</scope>
    <source>
        <strain evidence="12">ATCC 29202 / DSM 20476 / NCTC 11029 / RHS 1</strain>
    </source>
</reference>
<dbReference type="KEGG" id="shi:Shel_08900"/>
<dbReference type="GO" id="GO:0017061">
    <property type="term" value="F:S-methyl-5-thioadenosine phosphorylase activity"/>
    <property type="evidence" value="ECO:0007669"/>
    <property type="project" value="UniProtKB-EC"/>
</dbReference>
<dbReference type="STRING" id="471855.Shel_08900"/>
<dbReference type="Pfam" id="PF02578">
    <property type="entry name" value="Cu-oxidase_4"/>
    <property type="match status" value="1"/>
</dbReference>
<sequence>MRMPDRIPPSTLELPYPSMSEGRRVSISFYTDEALFEACGVRMAFTERFGGVSEGPYESLDLGTAAAGLCDAPERTAENRSVAARALGAQGMPLIVPNQVHKDTVVVCGDISEVSDVQKAADGGADAVVVTCSGVAAMLRFADCVPVVVVSPTGAFAVVHAGWRGVVARIVEKAICSLAEKDGASVFSYNAYIGPHIRPCCFQVGEDVALTFSREFGAEVVGDDRHVDMVAALTQSMTRVGMNPDRIADLGVCTVEDERFFSYRRSGGDCGRHGAMAFRI</sequence>
<dbReference type="EMBL" id="CP001684">
    <property type="protein sequence ID" value="ACV21937.1"/>
    <property type="molecule type" value="Genomic_DNA"/>
</dbReference>
<comment type="catalytic activity">
    <reaction evidence="1">
        <text>inosine + phosphate = alpha-D-ribose 1-phosphate + hypoxanthine</text>
        <dbReference type="Rhea" id="RHEA:27646"/>
        <dbReference type="ChEBI" id="CHEBI:17368"/>
        <dbReference type="ChEBI" id="CHEBI:17596"/>
        <dbReference type="ChEBI" id="CHEBI:43474"/>
        <dbReference type="ChEBI" id="CHEBI:57720"/>
        <dbReference type="EC" id="2.4.2.1"/>
    </reaction>
    <physiologicalReaction direction="left-to-right" evidence="1">
        <dbReference type="Rhea" id="RHEA:27647"/>
    </physiologicalReaction>
</comment>
<dbReference type="InterPro" id="IPR038371">
    <property type="entry name" value="Cu_polyphenol_OxRdtase_sf"/>
</dbReference>
<comment type="function">
    <text evidence="2">Purine nucleoside enzyme that catalyzes the phosphorolysis of adenosine and inosine nucleosides, yielding D-ribose 1-phosphate and the respective free bases, adenine and hypoxanthine. Also catalyzes the phosphorolysis of S-methyl-5'-thioadenosine into adenine and S-methyl-5-thio-alpha-D-ribose 1-phosphate. Also has adenosine deaminase activity.</text>
</comment>
<gene>
    <name evidence="11" type="ordered locus">Shel_08900</name>
</gene>
<keyword evidence="4" id="KW-0808">Transferase</keyword>
<comment type="catalytic activity">
    <reaction evidence="10">
        <text>S-methyl-5'-thioadenosine + phosphate = 5-(methylsulfanyl)-alpha-D-ribose 1-phosphate + adenine</text>
        <dbReference type="Rhea" id="RHEA:11852"/>
        <dbReference type="ChEBI" id="CHEBI:16708"/>
        <dbReference type="ChEBI" id="CHEBI:17509"/>
        <dbReference type="ChEBI" id="CHEBI:43474"/>
        <dbReference type="ChEBI" id="CHEBI:58533"/>
        <dbReference type="EC" id="2.4.2.28"/>
    </reaction>
    <physiologicalReaction direction="left-to-right" evidence="10">
        <dbReference type="Rhea" id="RHEA:11853"/>
    </physiologicalReaction>
</comment>
<evidence type="ECO:0000256" key="2">
    <source>
        <dbReference type="ARBA" id="ARBA00003215"/>
    </source>
</evidence>
<evidence type="ECO:0000256" key="6">
    <source>
        <dbReference type="ARBA" id="ARBA00022801"/>
    </source>
</evidence>
<dbReference type="eggNOG" id="COG1496">
    <property type="taxonomic scope" value="Bacteria"/>
</dbReference>
<comment type="catalytic activity">
    <reaction evidence="9">
        <text>adenosine + phosphate = alpha-D-ribose 1-phosphate + adenine</text>
        <dbReference type="Rhea" id="RHEA:27642"/>
        <dbReference type="ChEBI" id="CHEBI:16335"/>
        <dbReference type="ChEBI" id="CHEBI:16708"/>
        <dbReference type="ChEBI" id="CHEBI:43474"/>
        <dbReference type="ChEBI" id="CHEBI:57720"/>
        <dbReference type="EC" id="2.4.2.1"/>
    </reaction>
    <physiologicalReaction direction="left-to-right" evidence="9">
        <dbReference type="Rhea" id="RHEA:27643"/>
    </physiologicalReaction>
</comment>
<keyword evidence="12" id="KW-1185">Reference proteome</keyword>
<dbReference type="HOGENOM" id="CLU_065784_0_0_11"/>
<keyword evidence="6" id="KW-0378">Hydrolase</keyword>
<dbReference type="PANTHER" id="PTHR30616:SF2">
    <property type="entry name" value="PURINE NUCLEOSIDE PHOSPHORYLASE LACC1"/>
    <property type="match status" value="1"/>
</dbReference>
<evidence type="ECO:0000256" key="9">
    <source>
        <dbReference type="ARBA" id="ARBA00048968"/>
    </source>
</evidence>
<dbReference type="PANTHER" id="PTHR30616">
    <property type="entry name" value="UNCHARACTERIZED PROTEIN YFIH"/>
    <property type="match status" value="1"/>
</dbReference>
<dbReference type="Gene3D" id="3.60.140.10">
    <property type="entry name" value="CNF1/YfiH-like putative cysteine hydrolases"/>
    <property type="match status" value="1"/>
</dbReference>
<evidence type="ECO:0000256" key="5">
    <source>
        <dbReference type="ARBA" id="ARBA00022723"/>
    </source>
</evidence>
<dbReference type="GO" id="GO:0005507">
    <property type="term" value="F:copper ion binding"/>
    <property type="evidence" value="ECO:0007669"/>
    <property type="project" value="TreeGrafter"/>
</dbReference>
<keyword evidence="7" id="KW-0862">Zinc</keyword>
<accession>C7N4V2</accession>
<evidence type="ECO:0000313" key="11">
    <source>
        <dbReference type="EMBL" id="ACV21937.1"/>
    </source>
</evidence>
<dbReference type="SUPFAM" id="SSF64438">
    <property type="entry name" value="CNF1/YfiH-like putative cysteine hydrolases"/>
    <property type="match status" value="1"/>
</dbReference>
<protein>
    <submittedName>
        <fullName evidence="11">Uncharacterized conserved protein</fullName>
    </submittedName>
</protein>
<evidence type="ECO:0000256" key="3">
    <source>
        <dbReference type="ARBA" id="ARBA00007353"/>
    </source>
</evidence>
<comment type="similarity">
    <text evidence="3">Belongs to the purine nucleoside phosphorylase YfiH/LACC1 family.</text>
</comment>
<evidence type="ECO:0000256" key="1">
    <source>
        <dbReference type="ARBA" id="ARBA00000553"/>
    </source>
</evidence>
<dbReference type="InterPro" id="IPR011324">
    <property type="entry name" value="Cytotoxic_necrot_fac-like_cat"/>
</dbReference>
<dbReference type="CDD" id="cd16833">
    <property type="entry name" value="YfiH"/>
    <property type="match status" value="1"/>
</dbReference>
<dbReference type="Proteomes" id="UP000002026">
    <property type="component" value="Chromosome"/>
</dbReference>
<comment type="catalytic activity">
    <reaction evidence="8">
        <text>adenosine + H2O + H(+) = inosine + NH4(+)</text>
        <dbReference type="Rhea" id="RHEA:24408"/>
        <dbReference type="ChEBI" id="CHEBI:15377"/>
        <dbReference type="ChEBI" id="CHEBI:15378"/>
        <dbReference type="ChEBI" id="CHEBI:16335"/>
        <dbReference type="ChEBI" id="CHEBI:17596"/>
        <dbReference type="ChEBI" id="CHEBI:28938"/>
        <dbReference type="EC" id="3.5.4.4"/>
    </reaction>
    <physiologicalReaction direction="left-to-right" evidence="8">
        <dbReference type="Rhea" id="RHEA:24409"/>
    </physiologicalReaction>
</comment>
<evidence type="ECO:0000313" key="12">
    <source>
        <dbReference type="Proteomes" id="UP000002026"/>
    </source>
</evidence>